<keyword evidence="4 7" id="KW-0812">Transmembrane</keyword>
<comment type="subcellular location">
    <subcellularLocation>
        <location evidence="1 7">Cell membrane</location>
        <topology evidence="1 7">Multi-pass membrane protein</topology>
    </subcellularLocation>
</comment>
<feature type="transmembrane region" description="Helical" evidence="7">
    <location>
        <begin position="34"/>
        <end position="52"/>
    </location>
</feature>
<evidence type="ECO:0000256" key="5">
    <source>
        <dbReference type="ARBA" id="ARBA00022989"/>
    </source>
</evidence>
<dbReference type="PANTHER" id="PTHR33508:SF1">
    <property type="entry name" value="UPF0056 MEMBRANE PROTEIN YHCE"/>
    <property type="match status" value="1"/>
</dbReference>
<dbReference type="AlphaFoldDB" id="A0A1V4AXG8"/>
<keyword evidence="6 7" id="KW-0472">Membrane</keyword>
<evidence type="ECO:0000256" key="6">
    <source>
        <dbReference type="ARBA" id="ARBA00023136"/>
    </source>
</evidence>
<evidence type="ECO:0000313" key="9">
    <source>
        <dbReference type="Proteomes" id="UP000189681"/>
    </source>
</evidence>
<evidence type="ECO:0000313" key="8">
    <source>
        <dbReference type="EMBL" id="OOP57833.1"/>
    </source>
</evidence>
<comment type="caution">
    <text evidence="8">The sequence shown here is derived from an EMBL/GenBank/DDBJ whole genome shotgun (WGS) entry which is preliminary data.</text>
</comment>
<feature type="transmembrane region" description="Helical" evidence="7">
    <location>
        <begin position="175"/>
        <end position="196"/>
    </location>
</feature>
<dbReference type="Proteomes" id="UP000189681">
    <property type="component" value="Unassembled WGS sequence"/>
</dbReference>
<evidence type="ECO:0000256" key="4">
    <source>
        <dbReference type="ARBA" id="ARBA00022692"/>
    </source>
</evidence>
<dbReference type="Pfam" id="PF01914">
    <property type="entry name" value="MarC"/>
    <property type="match status" value="1"/>
</dbReference>
<evidence type="ECO:0000256" key="1">
    <source>
        <dbReference type="ARBA" id="ARBA00004651"/>
    </source>
</evidence>
<dbReference type="InterPro" id="IPR002771">
    <property type="entry name" value="Multi_antbiot-R_MarC"/>
</dbReference>
<keyword evidence="5 7" id="KW-1133">Transmembrane helix</keyword>
<name>A0A1V4AXG8_9BACT</name>
<dbReference type="GO" id="GO:0005886">
    <property type="term" value="C:plasma membrane"/>
    <property type="evidence" value="ECO:0007669"/>
    <property type="project" value="UniProtKB-SubCell"/>
</dbReference>
<comment type="similarity">
    <text evidence="2 7">Belongs to the UPF0056 (MarC) family.</text>
</comment>
<reference evidence="8 9" key="1">
    <citation type="journal article" date="2017" name="Water Res.">
        <title>Discovery and metagenomic analysis of an anammox bacterial enrichment related to Candidatus "Brocadia caroliniensis" in a full-scale glycerol-fed nitritation-denitritation separate centrate treatment process.</title>
        <authorList>
            <person name="Park H."/>
            <person name="Brotto A.C."/>
            <person name="van Loosdrecht M.C."/>
            <person name="Chandran K."/>
        </authorList>
    </citation>
    <scope>NUCLEOTIDE SEQUENCE [LARGE SCALE GENOMIC DNA]</scope>
    <source>
        <strain evidence="8">26THWARD</strain>
    </source>
</reference>
<dbReference type="STRING" id="1004156.AYP45_01175"/>
<sequence length="241" mass="26419">MGILFLSFMLPSIAQTISINHSQATVSGDQQTPYLLNFAGIFTFFFLMLGPIKILIPFVKMTKDTDRGFRRKLALRAALISTIGCLVAAFMGQRILQSWHISFSALLLAGGIILFVVALRMVMQMYSSPHGNETTPSAPTLALAAYPLSFPLIITPYGIAMLIILMATAQDAGRQIGILCILFMIMVLNLLTMLFAHTILKYIGVITLHILGSILAVLQVALAIEIILQSFIRMGVLLKVF</sequence>
<gene>
    <name evidence="8" type="ORF">AYP45_01175</name>
</gene>
<dbReference type="PANTHER" id="PTHR33508">
    <property type="entry name" value="UPF0056 MEMBRANE PROTEIN YHCE"/>
    <property type="match status" value="1"/>
</dbReference>
<protein>
    <recommendedName>
        <fullName evidence="7">UPF0056 membrane protein</fullName>
    </recommendedName>
</protein>
<feature type="transmembrane region" description="Helical" evidence="7">
    <location>
        <begin position="143"/>
        <end position="169"/>
    </location>
</feature>
<dbReference type="EMBL" id="AYTS01000012">
    <property type="protein sequence ID" value="OOP57833.1"/>
    <property type="molecule type" value="Genomic_DNA"/>
</dbReference>
<evidence type="ECO:0000256" key="7">
    <source>
        <dbReference type="RuleBase" id="RU362048"/>
    </source>
</evidence>
<organism evidence="8 9">
    <name type="scientific">Candidatus Brocadia carolinensis</name>
    <dbReference type="NCBI Taxonomy" id="1004156"/>
    <lineage>
        <taxon>Bacteria</taxon>
        <taxon>Pseudomonadati</taxon>
        <taxon>Planctomycetota</taxon>
        <taxon>Candidatus Brocadiia</taxon>
        <taxon>Candidatus Brocadiales</taxon>
        <taxon>Candidatus Brocadiaceae</taxon>
        <taxon>Candidatus Brocadia</taxon>
    </lineage>
</organism>
<proteinExistence type="inferred from homology"/>
<feature type="transmembrane region" description="Helical" evidence="7">
    <location>
        <begin position="99"/>
        <end position="122"/>
    </location>
</feature>
<feature type="transmembrane region" description="Helical" evidence="7">
    <location>
        <begin position="208"/>
        <end position="232"/>
    </location>
</feature>
<keyword evidence="3" id="KW-1003">Cell membrane</keyword>
<evidence type="ECO:0000256" key="2">
    <source>
        <dbReference type="ARBA" id="ARBA00009784"/>
    </source>
</evidence>
<accession>A0A1V4AXG8</accession>
<evidence type="ECO:0000256" key="3">
    <source>
        <dbReference type="ARBA" id="ARBA00022475"/>
    </source>
</evidence>
<feature type="transmembrane region" description="Helical" evidence="7">
    <location>
        <begin position="73"/>
        <end position="93"/>
    </location>
</feature>